<accession>A0A1H3Y3J5</accession>
<sequence length="229" mass="27169">MNSVNLIKYFIILITFFALSHSQMQAQQRFSIGVIPEFNLDYKLSERVFVKHGFELQEIFYNKEDNFNLQFNKIDVQNILGFITSEKSSVGVGYLFRIKEGNRYYHRMTQQFSFKKAIAGLPISHRLRTDQTFSDEKPTFRFRYRVKTVFKFKEEALSTGDKYLVTSLETLYIRESQSDDIENRVYLGLGFLINSKSDFEIGLDWRTDDYLVSGFRNRLWFTASYSYHL</sequence>
<evidence type="ECO:0000313" key="1">
    <source>
        <dbReference type="EMBL" id="SEA05651.1"/>
    </source>
</evidence>
<gene>
    <name evidence="1" type="ORF">SAMN05421540_1039</name>
</gene>
<dbReference type="AlphaFoldDB" id="A0A1H3Y3J5"/>
<dbReference type="InterPro" id="IPR019619">
    <property type="entry name" value="DUF2490"/>
</dbReference>
<evidence type="ECO:0008006" key="3">
    <source>
        <dbReference type="Google" id="ProtNLM"/>
    </source>
</evidence>
<evidence type="ECO:0000313" key="2">
    <source>
        <dbReference type="Proteomes" id="UP000198820"/>
    </source>
</evidence>
<dbReference type="STRING" id="908615.SAMN05421540_1039"/>
<dbReference type="Proteomes" id="UP000198820">
    <property type="component" value="Unassembled WGS sequence"/>
</dbReference>
<keyword evidence="2" id="KW-1185">Reference proteome</keyword>
<reference evidence="1 2" key="1">
    <citation type="submission" date="2016-10" db="EMBL/GenBank/DDBJ databases">
        <authorList>
            <person name="de Groot N.N."/>
        </authorList>
    </citation>
    <scope>NUCLEOTIDE SEQUENCE [LARGE SCALE GENOMIC DNA]</scope>
    <source>
        <strain evidence="1 2">DSM 23581</strain>
    </source>
</reference>
<dbReference type="EMBL" id="FNQF01000003">
    <property type="protein sequence ID" value="SEA05651.1"/>
    <property type="molecule type" value="Genomic_DNA"/>
</dbReference>
<dbReference type="RefSeq" id="WP_093240096.1">
    <property type="nucleotide sequence ID" value="NZ_FNQF01000003.1"/>
</dbReference>
<organism evidence="1 2">
    <name type="scientific">Psychroflexus halocasei</name>
    <dbReference type="NCBI Taxonomy" id="908615"/>
    <lineage>
        <taxon>Bacteria</taxon>
        <taxon>Pseudomonadati</taxon>
        <taxon>Bacteroidota</taxon>
        <taxon>Flavobacteriia</taxon>
        <taxon>Flavobacteriales</taxon>
        <taxon>Flavobacteriaceae</taxon>
        <taxon>Psychroflexus</taxon>
    </lineage>
</organism>
<proteinExistence type="predicted"/>
<name>A0A1H3Y3J5_9FLAO</name>
<protein>
    <recommendedName>
        <fullName evidence="3">DUF2490 domain-containing protein</fullName>
    </recommendedName>
</protein>
<dbReference type="Pfam" id="PF10677">
    <property type="entry name" value="DUF2490"/>
    <property type="match status" value="1"/>
</dbReference>